<name>A0A175YHY1_DAUCS</name>
<proteinExistence type="predicted"/>
<dbReference type="SUPFAM" id="SSF54403">
    <property type="entry name" value="Cystatin/monellin"/>
    <property type="match status" value="1"/>
</dbReference>
<gene>
    <name evidence="5" type="ORF">DCAR_030863</name>
    <name evidence="6" type="ORF">DCAR_0935851</name>
</gene>
<dbReference type="InterPro" id="IPR000010">
    <property type="entry name" value="Cystatin_dom"/>
</dbReference>
<dbReference type="Gene3D" id="3.10.450.10">
    <property type="match status" value="1"/>
</dbReference>
<accession>A0A175YHY1</accession>
<evidence type="ECO:0000313" key="6">
    <source>
        <dbReference type="EMBL" id="WOH16300.1"/>
    </source>
</evidence>
<feature type="domain" description="Cystatin" evidence="4">
    <location>
        <begin position="32"/>
        <end position="123"/>
    </location>
</feature>
<evidence type="ECO:0000313" key="5">
    <source>
        <dbReference type="EMBL" id="KZM83294.1"/>
    </source>
</evidence>
<keyword evidence="3" id="KW-0732">Signal</keyword>
<evidence type="ECO:0000259" key="4">
    <source>
        <dbReference type="Pfam" id="PF16845"/>
    </source>
</evidence>
<evidence type="ECO:0000313" key="7">
    <source>
        <dbReference type="Proteomes" id="UP000077755"/>
    </source>
</evidence>
<evidence type="ECO:0000256" key="2">
    <source>
        <dbReference type="ARBA" id="ARBA00022704"/>
    </source>
</evidence>
<reference evidence="6" key="2">
    <citation type="submission" date="2022-03" db="EMBL/GenBank/DDBJ databases">
        <title>Draft title - Genomic analysis of global carrot germplasm unveils the trajectory of domestication and the origin of high carotenoid orange carrot.</title>
        <authorList>
            <person name="Iorizzo M."/>
            <person name="Ellison S."/>
            <person name="Senalik D."/>
            <person name="Macko-Podgorni A."/>
            <person name="Grzebelus D."/>
            <person name="Bostan H."/>
            <person name="Rolling W."/>
            <person name="Curaba J."/>
            <person name="Simon P."/>
        </authorList>
    </citation>
    <scope>NUCLEOTIDE SEQUENCE</scope>
    <source>
        <tissue evidence="6">Leaf</tissue>
    </source>
</reference>
<evidence type="ECO:0000256" key="3">
    <source>
        <dbReference type="SAM" id="SignalP"/>
    </source>
</evidence>
<evidence type="ECO:0000256" key="1">
    <source>
        <dbReference type="ARBA" id="ARBA00022690"/>
    </source>
</evidence>
<keyword evidence="7" id="KW-1185">Reference proteome</keyword>
<dbReference type="Gramene" id="KZM83294">
    <property type="protein sequence ID" value="KZM83294"/>
    <property type="gene ID" value="DCAR_030863"/>
</dbReference>
<keyword evidence="2" id="KW-0789">Thiol protease inhibitor</keyword>
<dbReference type="Proteomes" id="UP000077755">
    <property type="component" value="Chromosome 9"/>
</dbReference>
<organism evidence="5">
    <name type="scientific">Daucus carota subsp. sativus</name>
    <name type="common">Carrot</name>
    <dbReference type="NCBI Taxonomy" id="79200"/>
    <lineage>
        <taxon>Eukaryota</taxon>
        <taxon>Viridiplantae</taxon>
        <taxon>Streptophyta</taxon>
        <taxon>Embryophyta</taxon>
        <taxon>Tracheophyta</taxon>
        <taxon>Spermatophyta</taxon>
        <taxon>Magnoliopsida</taxon>
        <taxon>eudicotyledons</taxon>
        <taxon>Gunneridae</taxon>
        <taxon>Pentapetalae</taxon>
        <taxon>asterids</taxon>
        <taxon>campanulids</taxon>
        <taxon>Apiales</taxon>
        <taxon>Apiaceae</taxon>
        <taxon>Apioideae</taxon>
        <taxon>Scandiceae</taxon>
        <taxon>Daucinae</taxon>
        <taxon>Daucus</taxon>
        <taxon>Daucus sect. Daucus</taxon>
    </lineage>
</organism>
<dbReference type="EMBL" id="CP093351">
    <property type="protein sequence ID" value="WOH16300.1"/>
    <property type="molecule type" value="Genomic_DNA"/>
</dbReference>
<reference evidence="5" key="1">
    <citation type="journal article" date="2016" name="Nat. Genet.">
        <title>A high-quality carrot genome assembly provides new insights into carotenoid accumulation and asterid genome evolution.</title>
        <authorList>
            <person name="Iorizzo M."/>
            <person name="Ellison S."/>
            <person name="Senalik D."/>
            <person name="Zeng P."/>
            <person name="Satapoomin P."/>
            <person name="Huang J."/>
            <person name="Bowman M."/>
            <person name="Iovene M."/>
            <person name="Sanseverino W."/>
            <person name="Cavagnaro P."/>
            <person name="Yildiz M."/>
            <person name="Macko-Podgorni A."/>
            <person name="Moranska E."/>
            <person name="Grzebelus E."/>
            <person name="Grzebelus D."/>
            <person name="Ashrafi H."/>
            <person name="Zheng Z."/>
            <person name="Cheng S."/>
            <person name="Spooner D."/>
            <person name="Van Deynze A."/>
            <person name="Simon P."/>
        </authorList>
    </citation>
    <scope>NUCLEOTIDE SEQUENCE [LARGE SCALE GENOMIC DNA]</scope>
    <source>
        <tissue evidence="5">Leaf</tissue>
    </source>
</reference>
<dbReference type="InterPro" id="IPR027214">
    <property type="entry name" value="Cystatin"/>
</dbReference>
<dbReference type="GO" id="GO:0004869">
    <property type="term" value="F:cysteine-type endopeptidase inhibitor activity"/>
    <property type="evidence" value="ECO:0007669"/>
    <property type="project" value="UniProtKB-KW"/>
</dbReference>
<dbReference type="EMBL" id="LNRQ01000009">
    <property type="protein sequence ID" value="KZM83294.1"/>
    <property type="molecule type" value="Genomic_DNA"/>
</dbReference>
<protein>
    <recommendedName>
        <fullName evidence="4">Cystatin domain-containing protein</fullName>
    </recommendedName>
</protein>
<sequence>MASKSCLVLLALLALSLLVLPGQGYLNQWYPVKNLNDPHVQSFAKSAVEEYNAGLNKTTQYNSLDYLKTVKGKYKYVELDAGKDFLLNIVAKKRGDGSMGNYQALIYVDTFFANSTTLIRFKRLDN</sequence>
<feature type="signal peptide" evidence="3">
    <location>
        <begin position="1"/>
        <end position="24"/>
    </location>
</feature>
<keyword evidence="1" id="KW-0646">Protease inhibitor</keyword>
<feature type="chain" id="PRO_5018551926" description="Cystatin domain-containing protein" evidence="3">
    <location>
        <begin position="25"/>
        <end position="126"/>
    </location>
</feature>
<dbReference type="Pfam" id="PF16845">
    <property type="entry name" value="SQAPI"/>
    <property type="match status" value="1"/>
</dbReference>
<dbReference type="InterPro" id="IPR046350">
    <property type="entry name" value="Cystatin_sf"/>
</dbReference>
<dbReference type="AlphaFoldDB" id="A0A175YHY1"/>
<dbReference type="PANTHER" id="PTHR47116">
    <property type="entry name" value="PHLOEM FILAMENT PROTEIN"/>
    <property type="match status" value="1"/>
</dbReference>